<name>A0A9Q0KT38_9MAGN</name>
<dbReference type="Proteomes" id="UP001141806">
    <property type="component" value="Unassembled WGS sequence"/>
</dbReference>
<accession>A0A9Q0KT38</accession>
<dbReference type="EMBL" id="JAMYWD010000003">
    <property type="protein sequence ID" value="KAJ4976114.1"/>
    <property type="molecule type" value="Genomic_DNA"/>
</dbReference>
<reference evidence="1" key="1">
    <citation type="journal article" date="2023" name="Plant J.">
        <title>The genome of the king protea, Protea cynaroides.</title>
        <authorList>
            <person name="Chang J."/>
            <person name="Duong T.A."/>
            <person name="Schoeman C."/>
            <person name="Ma X."/>
            <person name="Roodt D."/>
            <person name="Barker N."/>
            <person name="Li Z."/>
            <person name="Van de Peer Y."/>
            <person name="Mizrachi E."/>
        </authorList>
    </citation>
    <scope>NUCLEOTIDE SEQUENCE</scope>
    <source>
        <tissue evidence="1">Young leaves</tissue>
    </source>
</reference>
<evidence type="ECO:0000313" key="1">
    <source>
        <dbReference type="EMBL" id="KAJ4976114.1"/>
    </source>
</evidence>
<sequence>MRLRISSGSKVTAGGAVSKRVAVTADSRISSVGLYCGTVVRICSVAVDGQSLIVESRFPLLDGGTRRSVNQVLDRFSAGKSGDPLLHERSMELKLSLDLEGSDHRSARREVAGRAAECLLEGLLQPMVNFLAGVAVLVKLTTDNKVSGVEIEHRSVDATIAGLKADGMVDRRGQPTVGFTVDDMGTVATGN</sequence>
<evidence type="ECO:0000313" key="2">
    <source>
        <dbReference type="Proteomes" id="UP001141806"/>
    </source>
</evidence>
<comment type="caution">
    <text evidence="1">The sequence shown here is derived from an EMBL/GenBank/DDBJ whole genome shotgun (WGS) entry which is preliminary data.</text>
</comment>
<keyword evidence="2" id="KW-1185">Reference proteome</keyword>
<protein>
    <submittedName>
        <fullName evidence="1">Uncharacterized protein</fullName>
    </submittedName>
</protein>
<organism evidence="1 2">
    <name type="scientific">Protea cynaroides</name>
    <dbReference type="NCBI Taxonomy" id="273540"/>
    <lineage>
        <taxon>Eukaryota</taxon>
        <taxon>Viridiplantae</taxon>
        <taxon>Streptophyta</taxon>
        <taxon>Embryophyta</taxon>
        <taxon>Tracheophyta</taxon>
        <taxon>Spermatophyta</taxon>
        <taxon>Magnoliopsida</taxon>
        <taxon>Proteales</taxon>
        <taxon>Proteaceae</taxon>
        <taxon>Protea</taxon>
    </lineage>
</organism>
<dbReference type="AlphaFoldDB" id="A0A9Q0KT38"/>
<proteinExistence type="predicted"/>
<gene>
    <name evidence="1" type="ORF">NE237_001220</name>
</gene>